<accession>A0A653ZST7</accession>
<reference evidence="2 3" key="1">
    <citation type="submission" date="2019-10" db="EMBL/GenBank/DDBJ databases">
        <authorList>
            <person name="Karimi E."/>
        </authorList>
    </citation>
    <scope>NUCLEOTIDE SEQUENCE [LARGE SCALE GENOMIC DNA]</scope>
    <source>
        <strain evidence="2">Sphingobacterium sp. 8BC</strain>
    </source>
</reference>
<protein>
    <submittedName>
        <fullName evidence="2">Predicted ATP-binding protein involved in virulence</fullName>
    </submittedName>
</protein>
<keyword evidence="2" id="KW-0547">Nucleotide-binding</keyword>
<dbReference type="Pfam" id="PF13304">
    <property type="entry name" value="AAA_21"/>
    <property type="match status" value="1"/>
</dbReference>
<dbReference type="GO" id="GO:0016887">
    <property type="term" value="F:ATP hydrolysis activity"/>
    <property type="evidence" value="ECO:0007669"/>
    <property type="project" value="InterPro"/>
</dbReference>
<dbReference type="SUPFAM" id="SSF52540">
    <property type="entry name" value="P-loop containing nucleoside triphosphate hydrolases"/>
    <property type="match status" value="1"/>
</dbReference>
<dbReference type="EMBL" id="CABWMV010000006">
    <property type="protein sequence ID" value="VXC57425.1"/>
    <property type="molecule type" value="Genomic_DNA"/>
</dbReference>
<name>A0A653ZST7_SPHMU</name>
<dbReference type="PANTHER" id="PTHR43581:SF2">
    <property type="entry name" value="EXCINUCLEASE ATPASE SUBUNIT"/>
    <property type="match status" value="1"/>
</dbReference>
<dbReference type="Gene3D" id="3.40.50.300">
    <property type="entry name" value="P-loop containing nucleotide triphosphate hydrolases"/>
    <property type="match status" value="1"/>
</dbReference>
<dbReference type="GO" id="GO:0005524">
    <property type="term" value="F:ATP binding"/>
    <property type="evidence" value="ECO:0007669"/>
    <property type="project" value="UniProtKB-KW"/>
</dbReference>
<dbReference type="InterPro" id="IPR051396">
    <property type="entry name" value="Bact_Antivir_Def_Nuclease"/>
</dbReference>
<dbReference type="Proteomes" id="UP000432350">
    <property type="component" value="Unassembled WGS sequence"/>
</dbReference>
<sequence length="628" mass="73082">MRMLHIHIISEYKNLKDFKIDFDGSSFIDIFVGKNGAGKSNFFEASLEILKHLFDNEHPIRFDYRIRYEIDGEIVDITWKDNSWKDSDGSPTRSLPANKRPNNVLIYYSGHNSTIKDFISVNDQKHKEKISRNRNSPNFNQDDARPFFRIGTDYKSLLLAVMLLQSEDLNAKIFILKKLGIRSIGNEVKLVFKRPEYAEGKEEIIFDEFNDEERFWGAQGFFKTFLNQIWGVEKIADNPVREEGYIYTEEKEEYILYRSLQSFQNIFNTTDALELFVSFDNLITIGMLSDISIEVELNSGKKIDIKQFSDGQFQSIYIYTITELFKNKNCISLLDEPDSFLHPEWQYDFLKQVCEISDESSESNHIIMSSHSAITLIKFIKSRVSYFDLNEQGNVRSYTIPKRIAIDKLSERLIRYSEHEQLLSIINTIQIEKKPVLFTEGKTDPIIIKEAWNRIYPDREIPFIPFYAFGHRYLVQLMKDPEVISDMQGLPIFGLFDFDKAYNSWNGFSTNDICTNVYDGLIKQMDDNEVYAIMLPVPNGKPITKQVVNVATGGTFGEHSLMAIEHLFQHIPAIEAMFEPDLSLPSQFLRFQGDKVNFSKNLVPTFDDEPFQVFKPIFDFIETKIPQN</sequence>
<dbReference type="AlphaFoldDB" id="A0A653ZST7"/>
<keyword evidence="2" id="KW-0067">ATP-binding</keyword>
<organism evidence="2 3">
    <name type="scientific">Sphingobacterium multivorum</name>
    <dbReference type="NCBI Taxonomy" id="28454"/>
    <lineage>
        <taxon>Bacteria</taxon>
        <taxon>Pseudomonadati</taxon>
        <taxon>Bacteroidota</taxon>
        <taxon>Sphingobacteriia</taxon>
        <taxon>Sphingobacteriales</taxon>
        <taxon>Sphingobacteriaceae</taxon>
        <taxon>Sphingobacterium</taxon>
    </lineage>
</organism>
<dbReference type="InterPro" id="IPR003959">
    <property type="entry name" value="ATPase_AAA_core"/>
</dbReference>
<gene>
    <name evidence="2" type="ORF">SPHINGO8BC_140285</name>
</gene>
<dbReference type="PANTHER" id="PTHR43581">
    <property type="entry name" value="ATP/GTP PHOSPHATASE"/>
    <property type="match status" value="1"/>
</dbReference>
<feature type="domain" description="ATPase AAA-type core" evidence="1">
    <location>
        <begin position="31"/>
        <end position="373"/>
    </location>
</feature>
<dbReference type="InterPro" id="IPR027417">
    <property type="entry name" value="P-loop_NTPase"/>
</dbReference>
<evidence type="ECO:0000313" key="3">
    <source>
        <dbReference type="Proteomes" id="UP000432350"/>
    </source>
</evidence>
<evidence type="ECO:0000313" key="2">
    <source>
        <dbReference type="EMBL" id="VXC57425.1"/>
    </source>
</evidence>
<evidence type="ECO:0000259" key="1">
    <source>
        <dbReference type="Pfam" id="PF13304"/>
    </source>
</evidence>
<proteinExistence type="predicted"/>